<feature type="domain" description="Major facilitator superfamily (MFS) profile" evidence="7">
    <location>
        <begin position="11"/>
        <end position="449"/>
    </location>
</feature>
<dbReference type="Proteomes" id="UP000678243">
    <property type="component" value="Unassembled WGS sequence"/>
</dbReference>
<gene>
    <name evidence="8" type="ORF">KE274_08440</name>
</gene>
<dbReference type="SUPFAM" id="SSF103473">
    <property type="entry name" value="MFS general substrate transporter"/>
    <property type="match status" value="1"/>
</dbReference>
<dbReference type="PRINTS" id="PR01036">
    <property type="entry name" value="TCRTETB"/>
</dbReference>
<protein>
    <submittedName>
        <fullName evidence="8">MFS transporter</fullName>
    </submittedName>
</protein>
<accession>A0ABS5IMH8</accession>
<evidence type="ECO:0000256" key="5">
    <source>
        <dbReference type="SAM" id="MobiDB-lite"/>
    </source>
</evidence>
<feature type="transmembrane region" description="Helical" evidence="6">
    <location>
        <begin position="265"/>
        <end position="288"/>
    </location>
</feature>
<dbReference type="Gene3D" id="1.20.1720.10">
    <property type="entry name" value="Multidrug resistance protein D"/>
    <property type="match status" value="1"/>
</dbReference>
<dbReference type="RefSeq" id="WP_211542750.1">
    <property type="nucleotide sequence ID" value="NZ_JAGTUK010000002.1"/>
</dbReference>
<evidence type="ECO:0000313" key="8">
    <source>
        <dbReference type="EMBL" id="MBS0024140.1"/>
    </source>
</evidence>
<feature type="transmembrane region" description="Helical" evidence="6">
    <location>
        <begin position="12"/>
        <end position="37"/>
    </location>
</feature>
<feature type="transmembrane region" description="Helical" evidence="6">
    <location>
        <begin position="294"/>
        <end position="315"/>
    </location>
</feature>
<feature type="transmembrane region" description="Helical" evidence="6">
    <location>
        <begin position="195"/>
        <end position="215"/>
    </location>
</feature>
<feature type="transmembrane region" description="Helical" evidence="6">
    <location>
        <begin position="327"/>
        <end position="351"/>
    </location>
</feature>
<evidence type="ECO:0000256" key="2">
    <source>
        <dbReference type="ARBA" id="ARBA00022692"/>
    </source>
</evidence>
<dbReference type="PROSITE" id="PS50850">
    <property type="entry name" value="MFS"/>
    <property type="match status" value="1"/>
</dbReference>
<feature type="transmembrane region" description="Helical" evidence="6">
    <location>
        <begin position="357"/>
        <end position="380"/>
    </location>
</feature>
<feature type="compositionally biased region" description="Pro residues" evidence="5">
    <location>
        <begin position="462"/>
        <end position="475"/>
    </location>
</feature>
<dbReference type="InterPro" id="IPR020846">
    <property type="entry name" value="MFS_dom"/>
</dbReference>
<proteinExistence type="predicted"/>
<feature type="transmembrane region" description="Helical" evidence="6">
    <location>
        <begin position="76"/>
        <end position="96"/>
    </location>
</feature>
<dbReference type="CDD" id="cd17321">
    <property type="entry name" value="MFS_MMR_MDR_like"/>
    <property type="match status" value="1"/>
</dbReference>
<comment type="caution">
    <text evidence="8">The sequence shown here is derived from an EMBL/GenBank/DDBJ whole genome shotgun (WGS) entry which is preliminary data.</text>
</comment>
<dbReference type="EMBL" id="JAGTUK010000002">
    <property type="protein sequence ID" value="MBS0024140.1"/>
    <property type="molecule type" value="Genomic_DNA"/>
</dbReference>
<keyword evidence="9" id="KW-1185">Reference proteome</keyword>
<evidence type="ECO:0000256" key="3">
    <source>
        <dbReference type="ARBA" id="ARBA00022989"/>
    </source>
</evidence>
<organism evidence="8 9">
    <name type="scientific">Microbacterium paraoxydans</name>
    <dbReference type="NCBI Taxonomy" id="199592"/>
    <lineage>
        <taxon>Bacteria</taxon>
        <taxon>Bacillati</taxon>
        <taxon>Actinomycetota</taxon>
        <taxon>Actinomycetes</taxon>
        <taxon>Micrococcales</taxon>
        <taxon>Microbacteriaceae</taxon>
        <taxon>Microbacterium</taxon>
    </lineage>
</organism>
<feature type="transmembrane region" description="Helical" evidence="6">
    <location>
        <begin position="102"/>
        <end position="123"/>
    </location>
</feature>
<evidence type="ECO:0000313" key="9">
    <source>
        <dbReference type="Proteomes" id="UP000678243"/>
    </source>
</evidence>
<dbReference type="InterPro" id="IPR036259">
    <property type="entry name" value="MFS_trans_sf"/>
</dbReference>
<feature type="transmembrane region" description="Helical" evidence="6">
    <location>
        <begin position="401"/>
        <end position="420"/>
    </location>
</feature>
<evidence type="ECO:0000256" key="1">
    <source>
        <dbReference type="ARBA" id="ARBA00004651"/>
    </source>
</evidence>
<keyword evidence="4 6" id="KW-0472">Membrane</keyword>
<evidence type="ECO:0000256" key="4">
    <source>
        <dbReference type="ARBA" id="ARBA00023136"/>
    </source>
</evidence>
<feature type="region of interest" description="Disordered" evidence="5">
    <location>
        <begin position="450"/>
        <end position="475"/>
    </location>
</feature>
<evidence type="ECO:0000259" key="7">
    <source>
        <dbReference type="PROSITE" id="PS50850"/>
    </source>
</evidence>
<evidence type="ECO:0000256" key="6">
    <source>
        <dbReference type="SAM" id="Phobius"/>
    </source>
</evidence>
<feature type="transmembrane region" description="Helical" evidence="6">
    <location>
        <begin position="135"/>
        <end position="157"/>
    </location>
</feature>
<reference evidence="8 9" key="1">
    <citation type="submission" date="2021-04" db="EMBL/GenBank/DDBJ databases">
        <title>Whole genome analysis of root endophytic bacterium Microbacterium paraoxydans ku-mp colonizing RP-bio226 rice variety.</title>
        <authorList>
            <person name="Ulaganathan K."/>
            <person name="Latha B."/>
        </authorList>
    </citation>
    <scope>NUCLEOTIDE SEQUENCE [LARGE SCALE GENOMIC DNA]</scope>
    <source>
        <strain evidence="9">ku-mp</strain>
    </source>
</reference>
<feature type="transmembrane region" description="Helical" evidence="6">
    <location>
        <begin position="426"/>
        <end position="445"/>
    </location>
</feature>
<name>A0ABS5IMH8_9MICO</name>
<dbReference type="InterPro" id="IPR011701">
    <property type="entry name" value="MFS"/>
</dbReference>
<feature type="transmembrane region" description="Helical" evidence="6">
    <location>
        <begin position="49"/>
        <end position="69"/>
    </location>
</feature>
<dbReference type="Pfam" id="PF07690">
    <property type="entry name" value="MFS_1"/>
    <property type="match status" value="1"/>
</dbReference>
<keyword evidence="2 6" id="KW-0812">Transmembrane</keyword>
<dbReference type="Gene3D" id="1.20.1250.20">
    <property type="entry name" value="MFS general substrate transporter like domains"/>
    <property type="match status" value="1"/>
</dbReference>
<feature type="transmembrane region" description="Helical" evidence="6">
    <location>
        <begin position="163"/>
        <end position="183"/>
    </location>
</feature>
<dbReference type="PANTHER" id="PTHR42718:SF42">
    <property type="entry name" value="EXPORT PROTEIN"/>
    <property type="match status" value="1"/>
</dbReference>
<feature type="transmembrane region" description="Helical" evidence="6">
    <location>
        <begin position="227"/>
        <end position="244"/>
    </location>
</feature>
<dbReference type="PANTHER" id="PTHR42718">
    <property type="entry name" value="MAJOR FACILITATOR SUPERFAMILY MULTIDRUG TRANSPORTER MFSC"/>
    <property type="match status" value="1"/>
</dbReference>
<keyword evidence="3 6" id="KW-1133">Transmembrane helix</keyword>
<comment type="subcellular location">
    <subcellularLocation>
        <location evidence="1">Cell membrane</location>
        <topology evidence="1">Multi-pass membrane protein</topology>
    </subcellularLocation>
</comment>
<sequence length="475" mass="49145">MASFAPLQRLVIAIAVLASFVTFLDGTVVNVALPAISRELGGGITTQQWVVDAYLITLSALILLAGSLSDAYGRVVVMRIGLIAFGIASIAVAAAVDPLMLIIARAAQGAAGALLVPSSLALITATMRGDVQARAIGVWTAFTTAAQLVGPLLGGLFVDFLSWRFVFLINVLPIGVTLLLLARLRLPERPRGVRVDWWSGALCAVGLGAVVFALIEQPNLGWGSPAIWIPGVAGAGLFAAFLLRQRRSASPLMPLWLFRVRDFGWGNLATLFVYAALSLNGFVVGVYLQQGAGLSATAAGLASLPMTILMILVSSRAGGWAGRWGPRIFMTVGPLIMAVGALMLLTVSAAFDYWWQVLPAMIVMGLGLSLTVAPLTAAILGAIDENHSGIASAVNNAVSRVAGLLVVAMLSTIVGGALDLDGFHNAAWVTATLLVLGGVVSWIGIRRNPSEDQGTAADGAPAPAPAPAPPVPGRG</sequence>